<protein>
    <submittedName>
        <fullName evidence="1">Uncharacterized protein</fullName>
    </submittedName>
</protein>
<dbReference type="AlphaFoldDB" id="A0A0F9LVP5"/>
<accession>A0A0F9LVP5</accession>
<reference evidence="1" key="1">
    <citation type="journal article" date="2015" name="Nature">
        <title>Complex archaea that bridge the gap between prokaryotes and eukaryotes.</title>
        <authorList>
            <person name="Spang A."/>
            <person name="Saw J.H."/>
            <person name="Jorgensen S.L."/>
            <person name="Zaremba-Niedzwiedzka K."/>
            <person name="Martijn J."/>
            <person name="Lind A.E."/>
            <person name="van Eijk R."/>
            <person name="Schleper C."/>
            <person name="Guy L."/>
            <person name="Ettema T.J."/>
        </authorList>
    </citation>
    <scope>NUCLEOTIDE SEQUENCE</scope>
</reference>
<organism evidence="1">
    <name type="scientific">marine sediment metagenome</name>
    <dbReference type="NCBI Taxonomy" id="412755"/>
    <lineage>
        <taxon>unclassified sequences</taxon>
        <taxon>metagenomes</taxon>
        <taxon>ecological metagenomes</taxon>
    </lineage>
</organism>
<name>A0A0F9LVP5_9ZZZZ</name>
<evidence type="ECO:0000313" key="1">
    <source>
        <dbReference type="EMBL" id="KKM97488.1"/>
    </source>
</evidence>
<sequence length="96" mass="10768">MKIRSGFVSNSSSSSFLLVGVKKDELTSEQLTMANSGGLEEHGGLDEPYFIGEEWYIGEYETKGFCWDDVQNAYDKVRNVLGCEVDIKVYVGTRWG</sequence>
<gene>
    <name evidence="1" type="ORF">LCGC14_1167390</name>
</gene>
<proteinExistence type="predicted"/>
<dbReference type="EMBL" id="LAZR01005742">
    <property type="protein sequence ID" value="KKM97488.1"/>
    <property type="molecule type" value="Genomic_DNA"/>
</dbReference>
<comment type="caution">
    <text evidence="1">The sequence shown here is derived from an EMBL/GenBank/DDBJ whole genome shotgun (WGS) entry which is preliminary data.</text>
</comment>